<gene>
    <name evidence="1" type="ORF">GCM10011349_11710</name>
</gene>
<comment type="caution">
    <text evidence="1">The sequence shown here is derived from an EMBL/GenBank/DDBJ whole genome shotgun (WGS) entry which is preliminary data.</text>
</comment>
<reference evidence="2" key="1">
    <citation type="journal article" date="2019" name="Int. J. Syst. Evol. Microbiol.">
        <title>The Global Catalogue of Microorganisms (GCM) 10K type strain sequencing project: providing services to taxonomists for standard genome sequencing and annotation.</title>
        <authorList>
            <consortium name="The Broad Institute Genomics Platform"/>
            <consortium name="The Broad Institute Genome Sequencing Center for Infectious Disease"/>
            <person name="Wu L."/>
            <person name="Ma J."/>
        </authorList>
    </citation>
    <scope>NUCLEOTIDE SEQUENCE [LARGE SCALE GENOMIC DNA]</scope>
    <source>
        <strain evidence="2">CGMCC 1.6784</strain>
    </source>
</reference>
<name>A0ABQ2JER3_9SPHN</name>
<dbReference type="RefSeq" id="WP_188818747.1">
    <property type="nucleotide sequence ID" value="NZ_BMLK01000004.1"/>
</dbReference>
<accession>A0ABQ2JER3</accession>
<proteinExistence type="predicted"/>
<keyword evidence="2" id="KW-1185">Reference proteome</keyword>
<dbReference type="PANTHER" id="PTHR39600:SF1">
    <property type="entry name" value="PEPTIDASE INHIBITOR I78 FAMILY PROTEIN"/>
    <property type="match status" value="1"/>
</dbReference>
<evidence type="ECO:0000313" key="2">
    <source>
        <dbReference type="Proteomes" id="UP000605099"/>
    </source>
</evidence>
<sequence length="100" mass="10478">MPAVAGTALMALAACTTVGGEKPATMPPAPDLKPICGADMLGSYVGQPASDSTIASIREWRGDNPVRVIRPGTVVTMDYRPQRLNIDVDESGTITGFRCT</sequence>
<dbReference type="PANTHER" id="PTHR39600">
    <property type="entry name" value="PEPTIDASE INHIBITOR I78 FAMILY PROTEIN"/>
    <property type="match status" value="1"/>
</dbReference>
<dbReference type="Gene3D" id="3.30.10.10">
    <property type="entry name" value="Trypsin Inhibitor V, subunit A"/>
    <property type="match status" value="1"/>
</dbReference>
<dbReference type="Proteomes" id="UP000605099">
    <property type="component" value="Unassembled WGS sequence"/>
</dbReference>
<organism evidence="1 2">
    <name type="scientific">Novosphingobium indicum</name>
    <dbReference type="NCBI Taxonomy" id="462949"/>
    <lineage>
        <taxon>Bacteria</taxon>
        <taxon>Pseudomonadati</taxon>
        <taxon>Pseudomonadota</taxon>
        <taxon>Alphaproteobacteria</taxon>
        <taxon>Sphingomonadales</taxon>
        <taxon>Sphingomonadaceae</taxon>
        <taxon>Novosphingobium</taxon>
    </lineage>
</organism>
<evidence type="ECO:0000313" key="1">
    <source>
        <dbReference type="EMBL" id="GGN45531.1"/>
    </source>
</evidence>
<protein>
    <recommendedName>
        <fullName evidence="3">Peptidase inhibitor I78 family protein</fullName>
    </recommendedName>
</protein>
<evidence type="ECO:0008006" key="3">
    <source>
        <dbReference type="Google" id="ProtNLM"/>
    </source>
</evidence>
<dbReference type="InterPro" id="IPR021719">
    <property type="entry name" value="Prot_inh_I78"/>
</dbReference>
<dbReference type="EMBL" id="BMLK01000004">
    <property type="protein sequence ID" value="GGN45531.1"/>
    <property type="molecule type" value="Genomic_DNA"/>
</dbReference>
<dbReference type="Pfam" id="PF11720">
    <property type="entry name" value="Inhibitor_I78"/>
    <property type="match status" value="1"/>
</dbReference>